<dbReference type="NCBIfam" id="NF037980">
    <property type="entry name" value="T2SS_GspK"/>
    <property type="match status" value="1"/>
</dbReference>
<dbReference type="SUPFAM" id="SSF54523">
    <property type="entry name" value="Pili subunits"/>
    <property type="match status" value="1"/>
</dbReference>
<sequence length="322" mass="35540">MRAAAHRQRGAALLVALLTVGLVTTLAATAYWRQWQAWAIERTERERAQAGWLLTGALDWARLIVREDGRASSVDHLGEPWAVPLQPTRLAAFLERTAEEDDTPSAWLSGRIEDAQGRLNWRNLIEVVGERPRIVPAEFARFERLFQQLGLPPQELQRVAEALVQAWSKAAEPGTARPLPPQRLGDLRALGLSEPTLAALEPWTVWLPTATPLNVNTAPAVVLQAAIPGLDAATAQRVVEQRAQRHYATPQAFVAALARPDLAVDVTRLDVSSHYFLVTGRVRLDALTVEQRALLARDGTRVNVLWRQQRPVSADRPPAGNG</sequence>
<feature type="domain" description="T2SS protein K second SAM-like" evidence="2">
    <location>
        <begin position="213"/>
        <end position="271"/>
    </location>
</feature>
<dbReference type="PANTHER" id="PTHR38831:SF1">
    <property type="entry name" value="TYPE II SECRETION SYSTEM PROTEIN K-RELATED"/>
    <property type="match status" value="1"/>
</dbReference>
<dbReference type="Proteomes" id="UP000317763">
    <property type="component" value="Unassembled WGS sequence"/>
</dbReference>
<comment type="similarity">
    <text evidence="1">Belongs to the GSP K family.</text>
</comment>
<dbReference type="STRING" id="307486.GCA_000807215_02362"/>
<dbReference type="SUPFAM" id="SSF47781">
    <property type="entry name" value="RuvA domain 2-like"/>
    <property type="match status" value="1"/>
</dbReference>
<dbReference type="AlphaFoldDB" id="A0A554X366"/>
<keyword evidence="1" id="KW-0472">Membrane</keyword>
<dbReference type="InterPro" id="IPR045584">
    <property type="entry name" value="Pilin-like"/>
</dbReference>
<organism evidence="3 4">
    <name type="scientific">Tepidimonas taiwanensis</name>
    <dbReference type="NCBI Taxonomy" id="307486"/>
    <lineage>
        <taxon>Bacteria</taxon>
        <taxon>Pseudomonadati</taxon>
        <taxon>Pseudomonadota</taxon>
        <taxon>Betaproteobacteria</taxon>
        <taxon>Burkholderiales</taxon>
        <taxon>Tepidimonas</taxon>
    </lineage>
</organism>
<dbReference type="InterPro" id="IPR010994">
    <property type="entry name" value="RuvA_2-like"/>
</dbReference>
<dbReference type="InterPro" id="IPR049179">
    <property type="entry name" value="T2SSK_SAM-like_2nd"/>
</dbReference>
<proteinExistence type="inferred from homology"/>
<accession>A0A554X366</accession>
<dbReference type="EMBL" id="VJOM01000024">
    <property type="protein sequence ID" value="TSE30290.1"/>
    <property type="molecule type" value="Genomic_DNA"/>
</dbReference>
<dbReference type="OrthoDB" id="5293133at2"/>
<evidence type="ECO:0000313" key="4">
    <source>
        <dbReference type="Proteomes" id="UP000317763"/>
    </source>
</evidence>
<comment type="caution">
    <text evidence="3">The sequence shown here is derived from an EMBL/GenBank/DDBJ whole genome shotgun (WGS) entry which is preliminary data.</text>
</comment>
<evidence type="ECO:0000256" key="1">
    <source>
        <dbReference type="PIRNR" id="PIRNR002786"/>
    </source>
</evidence>
<dbReference type="PANTHER" id="PTHR38831">
    <property type="entry name" value="TYPE II SECRETION SYSTEM PROTEIN K"/>
    <property type="match status" value="1"/>
</dbReference>
<keyword evidence="4" id="KW-1185">Reference proteome</keyword>
<gene>
    <name evidence="3" type="ORF">Ttaiw_01987</name>
</gene>
<dbReference type="GO" id="GO:0005886">
    <property type="term" value="C:plasma membrane"/>
    <property type="evidence" value="ECO:0007669"/>
    <property type="project" value="UniProtKB-SubCell"/>
</dbReference>
<dbReference type="PIRSF" id="PIRSF002786">
    <property type="entry name" value="XcpX"/>
    <property type="match status" value="1"/>
</dbReference>
<dbReference type="Gene3D" id="3.30.1300.30">
    <property type="entry name" value="GSPII I/J protein-like"/>
    <property type="match status" value="1"/>
</dbReference>
<keyword evidence="1" id="KW-1003">Cell membrane</keyword>
<protein>
    <recommendedName>
        <fullName evidence="1">Type II secretion system protein K</fullName>
    </recommendedName>
</protein>
<keyword evidence="1" id="KW-0997">Cell inner membrane</keyword>
<dbReference type="InterPro" id="IPR005628">
    <property type="entry name" value="GspK"/>
</dbReference>
<name>A0A554X366_9BURK</name>
<comment type="subcellular location">
    <subcellularLocation>
        <location evidence="1">Cell inner membrane</location>
    </subcellularLocation>
</comment>
<evidence type="ECO:0000259" key="2">
    <source>
        <dbReference type="Pfam" id="PF03934"/>
    </source>
</evidence>
<dbReference type="Pfam" id="PF03934">
    <property type="entry name" value="T2SSK"/>
    <property type="match status" value="1"/>
</dbReference>
<keyword evidence="1" id="KW-0813">Transport</keyword>
<evidence type="ECO:0000313" key="3">
    <source>
        <dbReference type="EMBL" id="TSE30290.1"/>
    </source>
</evidence>
<dbReference type="RefSeq" id="WP_043703905.1">
    <property type="nucleotide sequence ID" value="NZ_CP083911.1"/>
</dbReference>
<reference evidence="3 4" key="1">
    <citation type="submission" date="2019-07" db="EMBL/GenBank/DDBJ databases">
        <title>Tepidimonas taiwanensis I1-1 draft genome.</title>
        <authorList>
            <person name="Da Costa M.S."/>
            <person name="Froufe H.J.C."/>
            <person name="Egas C."/>
            <person name="Albuquerque L."/>
        </authorList>
    </citation>
    <scope>NUCLEOTIDE SEQUENCE [LARGE SCALE GENOMIC DNA]</scope>
    <source>
        <strain evidence="3 4">I1-1</strain>
    </source>
</reference>
<dbReference type="GO" id="GO:0009306">
    <property type="term" value="P:protein secretion"/>
    <property type="evidence" value="ECO:0007669"/>
    <property type="project" value="InterPro"/>
</dbReference>